<accession>A0ABC8RZX1</accession>
<evidence type="ECO:0000313" key="2">
    <source>
        <dbReference type="EMBL" id="CAK9150427.1"/>
    </source>
</evidence>
<keyword evidence="3" id="KW-1185">Reference proteome</keyword>
<evidence type="ECO:0000256" key="1">
    <source>
        <dbReference type="SAM" id="Coils"/>
    </source>
</evidence>
<keyword evidence="1" id="KW-0175">Coiled coil</keyword>
<comment type="caution">
    <text evidence="2">The sequence shown here is derived from an EMBL/GenBank/DDBJ whole genome shotgun (WGS) entry which is preliminary data.</text>
</comment>
<gene>
    <name evidence="2" type="ORF">ILEXP_LOCUS18578</name>
</gene>
<evidence type="ECO:0008006" key="4">
    <source>
        <dbReference type="Google" id="ProtNLM"/>
    </source>
</evidence>
<dbReference type="InterPro" id="IPR044951">
    <property type="entry name" value="SPC24-like"/>
</dbReference>
<dbReference type="Gene3D" id="3.30.160.570">
    <property type="entry name" value="Ncd80 complex, Spc24 subunit"/>
    <property type="match status" value="1"/>
</dbReference>
<proteinExistence type="predicted"/>
<organism evidence="2 3">
    <name type="scientific">Ilex paraguariensis</name>
    <name type="common">yerba mate</name>
    <dbReference type="NCBI Taxonomy" id="185542"/>
    <lineage>
        <taxon>Eukaryota</taxon>
        <taxon>Viridiplantae</taxon>
        <taxon>Streptophyta</taxon>
        <taxon>Embryophyta</taxon>
        <taxon>Tracheophyta</taxon>
        <taxon>Spermatophyta</taxon>
        <taxon>Magnoliopsida</taxon>
        <taxon>eudicotyledons</taxon>
        <taxon>Gunneridae</taxon>
        <taxon>Pentapetalae</taxon>
        <taxon>asterids</taxon>
        <taxon>campanulids</taxon>
        <taxon>Aquifoliales</taxon>
        <taxon>Aquifoliaceae</taxon>
        <taxon>Ilex</taxon>
    </lineage>
</organism>
<dbReference type="PANTHER" id="PTHR35730:SF2">
    <property type="entry name" value="KINETOCHORE PROTEIN SPC24 HOMOLOG-RELATED"/>
    <property type="match status" value="1"/>
</dbReference>
<feature type="coiled-coil region" evidence="1">
    <location>
        <begin position="57"/>
        <end position="125"/>
    </location>
</feature>
<dbReference type="Proteomes" id="UP001642360">
    <property type="component" value="Unassembled WGS sequence"/>
</dbReference>
<protein>
    <recommendedName>
        <fullName evidence="4">Kinetochore protein Spc24</fullName>
    </recommendedName>
</protein>
<name>A0ABC8RZX1_9AQUA</name>
<dbReference type="PANTHER" id="PTHR35730">
    <property type="entry name" value="KINETOCHORE PROTEIN SPC24 HOMOLOG-RELATED"/>
    <property type="match status" value="1"/>
</dbReference>
<dbReference type="EMBL" id="CAUOFW020002036">
    <property type="protein sequence ID" value="CAK9150427.1"/>
    <property type="molecule type" value="Genomic_DNA"/>
</dbReference>
<sequence length="199" mass="23282">MGDASKIDVHKVISYSNDLVEFLNNQKDVNCLKHCLEQSKALQFQCHAHFNDVQSSIQDCEKKIDMCKQKTDETKSEIAEDAEIELLQKELEEEFQREHLLTEELRVINNEIGELECQRVSVEERRQIWNKLEQDGLRAQMKLSMYASVTNIIPNLDDQSEISGYIVEKDRNVVEKFEFDPVKMTAYDTCNSIWKMINM</sequence>
<reference evidence="2 3" key="1">
    <citation type="submission" date="2024-02" db="EMBL/GenBank/DDBJ databases">
        <authorList>
            <person name="Vignale AGUSTIN F."/>
            <person name="Sosa J E."/>
            <person name="Modenutti C."/>
        </authorList>
    </citation>
    <scope>NUCLEOTIDE SEQUENCE [LARGE SCALE GENOMIC DNA]</scope>
</reference>
<evidence type="ECO:0000313" key="3">
    <source>
        <dbReference type="Proteomes" id="UP001642360"/>
    </source>
</evidence>
<dbReference type="AlphaFoldDB" id="A0ABC8RZX1"/>